<comment type="caution">
    <text evidence="2">The sequence shown here is derived from an EMBL/GenBank/DDBJ whole genome shotgun (WGS) entry which is preliminary data.</text>
</comment>
<accession>A0A9D9H0Z6</accession>
<gene>
    <name evidence="2" type="ORF">IAC55_05150</name>
</gene>
<evidence type="ECO:0000313" key="3">
    <source>
        <dbReference type="Proteomes" id="UP000823611"/>
    </source>
</evidence>
<proteinExistence type="predicted"/>
<dbReference type="AlphaFoldDB" id="A0A9D9H0Z6"/>
<sequence>MYNRKYDKILIQLKQDTLGYSLNERPASGSCSLEIKNNMGTLRIYIKDLKKSKIFNYKLYGICVKKSTSEGIPICDITPDKTGFFEYRCDFSPDNFMQFNKKIEDINVFSVICENNTETSQILSPLCGYTDMKINWKSKFKPIEENDIIDINEYKEILENKENTISVAEKICCDNNKEYEEDILPELFSAKTSETFSNLTKKFREEMNLLESFGIFTKEDINRIMNGDSNTTAKNHKELTDFTTNPQCNVNNSKDIDLLFVDNKKVSLHNSDMDWIICDLNEAYLLPQLNISCIKNVFVEYSYKKYSHIIIGKNKNNYYIGIPDLYEETSLEQAKSIGFNDFIKKNNDGTNWGYWVTAV</sequence>
<organism evidence="2 3">
    <name type="scientific">Candidatus Fimicola merdigallinarum</name>
    <dbReference type="NCBI Taxonomy" id="2840819"/>
    <lineage>
        <taxon>Bacteria</taxon>
        <taxon>Bacillati</taxon>
        <taxon>Bacillota</taxon>
        <taxon>Clostridia</taxon>
        <taxon>Lachnospirales</taxon>
        <taxon>Lachnospiraceae</taxon>
        <taxon>Lachnospiraceae incertae sedis</taxon>
        <taxon>Candidatus Fimicola</taxon>
    </lineage>
</organism>
<evidence type="ECO:0000313" key="2">
    <source>
        <dbReference type="EMBL" id="MBO8434690.1"/>
    </source>
</evidence>
<dbReference type="Pfam" id="PF25538">
    <property type="entry name" value="DUF7922"/>
    <property type="match status" value="1"/>
</dbReference>
<dbReference type="InterPro" id="IPR057682">
    <property type="entry name" value="DUF7922"/>
</dbReference>
<reference evidence="2" key="2">
    <citation type="journal article" date="2021" name="PeerJ">
        <title>Extensive microbial diversity within the chicken gut microbiome revealed by metagenomics and culture.</title>
        <authorList>
            <person name="Gilroy R."/>
            <person name="Ravi A."/>
            <person name="Getino M."/>
            <person name="Pursley I."/>
            <person name="Horton D.L."/>
            <person name="Alikhan N.F."/>
            <person name="Baker D."/>
            <person name="Gharbi K."/>
            <person name="Hall N."/>
            <person name="Watson M."/>
            <person name="Adriaenssens E.M."/>
            <person name="Foster-Nyarko E."/>
            <person name="Jarju S."/>
            <person name="Secka A."/>
            <person name="Antonio M."/>
            <person name="Oren A."/>
            <person name="Chaudhuri R.R."/>
            <person name="La Ragione R."/>
            <person name="Hildebrand F."/>
            <person name="Pallen M.J."/>
        </authorList>
    </citation>
    <scope>NUCLEOTIDE SEQUENCE</scope>
    <source>
        <strain evidence="2">F6-4510</strain>
    </source>
</reference>
<reference evidence="2" key="1">
    <citation type="submission" date="2020-10" db="EMBL/GenBank/DDBJ databases">
        <authorList>
            <person name="Gilroy R."/>
        </authorList>
    </citation>
    <scope>NUCLEOTIDE SEQUENCE</scope>
    <source>
        <strain evidence="2">F6-4510</strain>
    </source>
</reference>
<protein>
    <recommendedName>
        <fullName evidence="1">DUF7922 domain-containing protein</fullName>
    </recommendedName>
</protein>
<evidence type="ECO:0000259" key="1">
    <source>
        <dbReference type="Pfam" id="PF25538"/>
    </source>
</evidence>
<feature type="domain" description="DUF7922" evidence="1">
    <location>
        <begin position="9"/>
        <end position="133"/>
    </location>
</feature>
<dbReference type="EMBL" id="JADIMX010000098">
    <property type="protein sequence ID" value="MBO8434690.1"/>
    <property type="molecule type" value="Genomic_DNA"/>
</dbReference>
<name>A0A9D9H0Z6_9FIRM</name>
<dbReference type="Proteomes" id="UP000823611">
    <property type="component" value="Unassembled WGS sequence"/>
</dbReference>